<comment type="caution">
    <text evidence="1">The sequence shown here is derived from an EMBL/GenBank/DDBJ whole genome shotgun (WGS) entry which is preliminary data.</text>
</comment>
<proteinExistence type="predicted"/>
<dbReference type="RefSeq" id="WP_259087910.1">
    <property type="nucleotide sequence ID" value="NZ_JANTYS010000002.1"/>
</dbReference>
<organism evidence="1 2">
    <name type="scientific">Mucilaginibacter dorajii</name>
    <dbReference type="NCBI Taxonomy" id="692994"/>
    <lineage>
        <taxon>Bacteria</taxon>
        <taxon>Pseudomonadati</taxon>
        <taxon>Bacteroidota</taxon>
        <taxon>Sphingobacteriia</taxon>
        <taxon>Sphingobacteriales</taxon>
        <taxon>Sphingobacteriaceae</taxon>
        <taxon>Mucilaginibacter</taxon>
    </lineage>
</organism>
<reference evidence="2" key="1">
    <citation type="journal article" date="2019" name="Int. J. Syst. Evol. Microbiol.">
        <title>The Global Catalogue of Microorganisms (GCM) 10K type strain sequencing project: providing services to taxonomists for standard genome sequencing and annotation.</title>
        <authorList>
            <consortium name="The Broad Institute Genomics Platform"/>
            <consortium name="The Broad Institute Genome Sequencing Center for Infectious Disease"/>
            <person name="Wu L."/>
            <person name="Ma J."/>
        </authorList>
    </citation>
    <scope>NUCLEOTIDE SEQUENCE [LARGE SCALE GENOMIC DNA]</scope>
    <source>
        <strain evidence="2">JCM 16601</strain>
    </source>
</reference>
<name>A0ABP7Q2D7_9SPHI</name>
<sequence length="104" mass="11503">MAYALGKCESVWEYFNLTKPIKGVVLLQTKFNCGYANIHANTIIIVNSMDTIRVNGPCYTESAQVSDSVIVSHYENDNSAGALGDGKYDCSIRKTCYGLIKKIR</sequence>
<keyword evidence="2" id="KW-1185">Reference proteome</keyword>
<accession>A0ABP7Q2D7</accession>
<evidence type="ECO:0000313" key="2">
    <source>
        <dbReference type="Proteomes" id="UP001500742"/>
    </source>
</evidence>
<dbReference type="EMBL" id="BAAAZC010000019">
    <property type="protein sequence ID" value="GAA3973977.1"/>
    <property type="molecule type" value="Genomic_DNA"/>
</dbReference>
<gene>
    <name evidence="1" type="ORF">GCM10022210_25280</name>
</gene>
<protein>
    <submittedName>
        <fullName evidence="1">Uncharacterized protein</fullName>
    </submittedName>
</protein>
<dbReference type="Proteomes" id="UP001500742">
    <property type="component" value="Unassembled WGS sequence"/>
</dbReference>
<evidence type="ECO:0000313" key="1">
    <source>
        <dbReference type="EMBL" id="GAA3973977.1"/>
    </source>
</evidence>